<dbReference type="SUPFAM" id="SSF81383">
    <property type="entry name" value="F-box domain"/>
    <property type="match status" value="1"/>
</dbReference>
<dbReference type="PANTHER" id="PTHR32212">
    <property type="entry name" value="CYCLIN-LIKE F-BOX"/>
    <property type="match status" value="1"/>
</dbReference>
<keyword evidence="3" id="KW-1185">Reference proteome</keyword>
<name>A0A9R1X1H1_LACSA</name>
<feature type="domain" description="At1g61320/AtMIF1 LRR" evidence="1">
    <location>
        <begin position="117"/>
        <end position="300"/>
    </location>
</feature>
<evidence type="ECO:0000313" key="2">
    <source>
        <dbReference type="EMBL" id="KAJ0195636.1"/>
    </source>
</evidence>
<dbReference type="Gene3D" id="3.80.10.10">
    <property type="entry name" value="Ribonuclease Inhibitor"/>
    <property type="match status" value="1"/>
</dbReference>
<comment type="caution">
    <text evidence="2">The sequence shown here is derived from an EMBL/GenBank/DDBJ whole genome shotgun (WGS) entry which is preliminary data.</text>
</comment>
<reference evidence="2 3" key="1">
    <citation type="journal article" date="2017" name="Nat. Commun.">
        <title>Genome assembly with in vitro proximity ligation data and whole-genome triplication in lettuce.</title>
        <authorList>
            <person name="Reyes-Chin-Wo S."/>
            <person name="Wang Z."/>
            <person name="Yang X."/>
            <person name="Kozik A."/>
            <person name="Arikit S."/>
            <person name="Song C."/>
            <person name="Xia L."/>
            <person name="Froenicke L."/>
            <person name="Lavelle D.O."/>
            <person name="Truco M.J."/>
            <person name="Xia R."/>
            <person name="Zhu S."/>
            <person name="Xu C."/>
            <person name="Xu H."/>
            <person name="Xu X."/>
            <person name="Cox K."/>
            <person name="Korf I."/>
            <person name="Meyers B.C."/>
            <person name="Michelmore R.W."/>
        </authorList>
    </citation>
    <scope>NUCLEOTIDE SEQUENCE [LARGE SCALE GENOMIC DNA]</scope>
    <source>
        <strain evidence="3">cv. Salinas</strain>
        <tissue evidence="2">Seedlings</tissue>
    </source>
</reference>
<dbReference type="InterPro" id="IPR032675">
    <property type="entry name" value="LRR_dom_sf"/>
</dbReference>
<sequence>MNGKATGALFAAMEMVEEGQKQPQISGERIKLEEIVEEEGEDRISALQDCLLLEILSLLPSTKDAIRTGTLSKRWKHLWMSTPTLIFKLSDDRLTQYRQIPTSRSNFVSFVDKTLTQRRQLKLKKFAVRIYYDIEIESQVKNWIRYAMSCNVEELTLDLCVIGLEAKLQLDQNIYISSNVTHLRLSGCVLNPSGAISWKNLRILCISNEKLDEDLIENILSGSPVLETLVMNGCYGYSRLDVTSKSVKKLVFSGYFDPEDGSDYALDIIEINAPDIVSLTIRGNLWLWKVLLGNVSSLVEANLDYNYKKLRHWETTPEEAEEEMLKGFMLKFRHVKEIKIGVLCSEALSRLKAKGFITPSNAKWSGSNCFHSREREKERDA</sequence>
<dbReference type="PANTHER" id="PTHR32212:SF454">
    <property type="entry name" value="F-BOX DOMAIN, LEUCINE-RICH REPEAT DOMAIN, L DOMAIN-CONTAINING PROTEIN"/>
    <property type="match status" value="1"/>
</dbReference>
<dbReference type="Pfam" id="PF23622">
    <property type="entry name" value="LRR_At1g61320_AtMIF1"/>
    <property type="match status" value="1"/>
</dbReference>
<organism evidence="2 3">
    <name type="scientific">Lactuca sativa</name>
    <name type="common">Garden lettuce</name>
    <dbReference type="NCBI Taxonomy" id="4236"/>
    <lineage>
        <taxon>Eukaryota</taxon>
        <taxon>Viridiplantae</taxon>
        <taxon>Streptophyta</taxon>
        <taxon>Embryophyta</taxon>
        <taxon>Tracheophyta</taxon>
        <taxon>Spermatophyta</taxon>
        <taxon>Magnoliopsida</taxon>
        <taxon>eudicotyledons</taxon>
        <taxon>Gunneridae</taxon>
        <taxon>Pentapetalae</taxon>
        <taxon>asterids</taxon>
        <taxon>campanulids</taxon>
        <taxon>Asterales</taxon>
        <taxon>Asteraceae</taxon>
        <taxon>Cichorioideae</taxon>
        <taxon>Cichorieae</taxon>
        <taxon>Lactucinae</taxon>
        <taxon>Lactuca</taxon>
    </lineage>
</organism>
<proteinExistence type="predicted"/>
<protein>
    <recommendedName>
        <fullName evidence="1">At1g61320/AtMIF1 LRR domain-containing protein</fullName>
    </recommendedName>
</protein>
<gene>
    <name evidence="2" type="ORF">LSAT_V11C700352640</name>
</gene>
<dbReference type="Proteomes" id="UP000235145">
    <property type="component" value="Unassembled WGS sequence"/>
</dbReference>
<dbReference type="AlphaFoldDB" id="A0A9R1X1H1"/>
<evidence type="ECO:0000259" key="1">
    <source>
        <dbReference type="Pfam" id="PF23622"/>
    </source>
</evidence>
<dbReference type="EMBL" id="NBSK02000007">
    <property type="protein sequence ID" value="KAJ0195636.1"/>
    <property type="molecule type" value="Genomic_DNA"/>
</dbReference>
<evidence type="ECO:0000313" key="3">
    <source>
        <dbReference type="Proteomes" id="UP000235145"/>
    </source>
</evidence>
<dbReference type="InterPro" id="IPR055357">
    <property type="entry name" value="LRR_At1g61320_AtMIF1"/>
</dbReference>
<dbReference type="InterPro" id="IPR036047">
    <property type="entry name" value="F-box-like_dom_sf"/>
</dbReference>
<accession>A0A9R1X1H1</accession>
<dbReference type="SUPFAM" id="SSF52047">
    <property type="entry name" value="RNI-like"/>
    <property type="match status" value="1"/>
</dbReference>